<feature type="compositionally biased region" description="Basic and acidic residues" evidence="1">
    <location>
        <begin position="280"/>
        <end position="290"/>
    </location>
</feature>
<feature type="compositionally biased region" description="Low complexity" evidence="1">
    <location>
        <begin position="540"/>
        <end position="553"/>
    </location>
</feature>
<feature type="transmembrane region" description="Helical" evidence="2">
    <location>
        <begin position="729"/>
        <end position="752"/>
    </location>
</feature>
<dbReference type="EMBL" id="KZ819674">
    <property type="protein sequence ID" value="PWN25713.1"/>
    <property type="molecule type" value="Genomic_DNA"/>
</dbReference>
<organism evidence="3 4">
    <name type="scientific">Jaminaea rosea</name>
    <dbReference type="NCBI Taxonomy" id="1569628"/>
    <lineage>
        <taxon>Eukaryota</taxon>
        <taxon>Fungi</taxon>
        <taxon>Dikarya</taxon>
        <taxon>Basidiomycota</taxon>
        <taxon>Ustilaginomycotina</taxon>
        <taxon>Exobasidiomycetes</taxon>
        <taxon>Microstromatales</taxon>
        <taxon>Microstromatales incertae sedis</taxon>
        <taxon>Jaminaea</taxon>
    </lineage>
</organism>
<keyword evidence="4" id="KW-1185">Reference proteome</keyword>
<proteinExistence type="predicted"/>
<feature type="transmembrane region" description="Helical" evidence="2">
    <location>
        <begin position="495"/>
        <end position="514"/>
    </location>
</feature>
<feature type="compositionally biased region" description="Basic and acidic residues" evidence="1">
    <location>
        <begin position="371"/>
        <end position="402"/>
    </location>
</feature>
<evidence type="ECO:0000256" key="2">
    <source>
        <dbReference type="SAM" id="Phobius"/>
    </source>
</evidence>
<feature type="compositionally biased region" description="Polar residues" evidence="1">
    <location>
        <begin position="250"/>
        <end position="267"/>
    </location>
</feature>
<dbReference type="GeneID" id="37031159"/>
<feature type="compositionally biased region" description="Low complexity" evidence="1">
    <location>
        <begin position="122"/>
        <end position="136"/>
    </location>
</feature>
<feature type="region of interest" description="Disordered" evidence="1">
    <location>
        <begin position="597"/>
        <end position="670"/>
    </location>
</feature>
<name>A0A316UPB0_9BASI</name>
<keyword evidence="2" id="KW-0812">Transmembrane</keyword>
<gene>
    <name evidence="3" type="ORF">BDZ90DRAFT_281113</name>
</gene>
<dbReference type="RefSeq" id="XP_025360325.1">
    <property type="nucleotide sequence ID" value="XM_025509336.1"/>
</dbReference>
<accession>A0A316UPB0</accession>
<feature type="region of interest" description="Disordered" evidence="1">
    <location>
        <begin position="357"/>
        <end position="451"/>
    </location>
</feature>
<feature type="compositionally biased region" description="Basic and acidic residues" evidence="1">
    <location>
        <begin position="324"/>
        <end position="333"/>
    </location>
</feature>
<feature type="compositionally biased region" description="Basic residues" evidence="1">
    <location>
        <begin position="411"/>
        <end position="420"/>
    </location>
</feature>
<protein>
    <submittedName>
        <fullName evidence="3">Uncharacterized protein</fullName>
    </submittedName>
</protein>
<feature type="region of interest" description="Disordered" evidence="1">
    <location>
        <begin position="540"/>
        <end position="578"/>
    </location>
</feature>
<sequence>MPNADIVNSRLRGGGEPISDLITLRAQLLTIQSELNSQATAVAVDAAPSSPPPSPPIRRKRRTPRPLSLVQASSSSAGVRRAESSFELRNNAPPLSPSSRPTSPAYSTSRRRVSEADARLVTTPTSSTYTPGSASPRRSSFQYHRSSSWNRDFNDTFLQTRPSLTKLAQQRAAAHPRGQSDATEETLTTPTTSASSASAVTPRFGPSASTHLQTPFGSQGSLYMLAERHAERNDTDESGVGEATNAPRAVQQSPDLTSQSGSNSVQDSFHTGAEQVDVQKSKLVEEEPHKTIASARPISQASRRSITHLTPGPSNERLCRRRSRENLESRGSAEDGYADLDSLKPWAASWSESPLSFFSPLPPSQPTFSQLDERAEDEARGQETPRRRGTENDVAQREDRTSADTGQRKSLTVRRTRTRTRSAQTRTQVAPQSRSAVRLTAAKEEATPPVSSRPSRLSIAAFVASSALTTIPLAGCPALFYVFEASYLATNLSPAVIYAPIPLFVASWASFFVWRRQCYQAMSSAQLTCFDLEKSSAPTAPTVPATPAATRPVMSGRQESVAGGDEDEDPAIAALDDDSPKRKLALARLKEQLMRRTMIRPASSRSDADGVMSRAAESEPSAPFYSGGATDAPLSQSDSAPTGSTQPLASPPLPPPPPQPSPALTLSTRPSFGASGRGLWGMVEPQSQAEPQSEPRTPVGPMAVLEIPSSKAIPGAAPRSARPRHLPSTLIFLGFAALSSAYCVALSVWLIIHRGGSVTQDTRAIGTLTLVVLAGVCFVAVCIAMAALIVCALRRSRDKE</sequence>
<feature type="compositionally biased region" description="Pro residues" evidence="1">
    <location>
        <begin position="649"/>
        <end position="661"/>
    </location>
</feature>
<evidence type="ECO:0000313" key="3">
    <source>
        <dbReference type="EMBL" id="PWN25713.1"/>
    </source>
</evidence>
<feature type="region of interest" description="Disordered" evidence="1">
    <location>
        <begin position="42"/>
        <end position="143"/>
    </location>
</feature>
<evidence type="ECO:0000256" key="1">
    <source>
        <dbReference type="SAM" id="MobiDB-lite"/>
    </source>
</evidence>
<keyword evidence="2" id="KW-0472">Membrane</keyword>
<reference evidence="3 4" key="1">
    <citation type="journal article" date="2018" name="Mol. Biol. Evol.">
        <title>Broad Genomic Sampling Reveals a Smut Pathogenic Ancestry of the Fungal Clade Ustilaginomycotina.</title>
        <authorList>
            <person name="Kijpornyongpan T."/>
            <person name="Mondo S.J."/>
            <person name="Barry K."/>
            <person name="Sandor L."/>
            <person name="Lee J."/>
            <person name="Lipzen A."/>
            <person name="Pangilinan J."/>
            <person name="LaButti K."/>
            <person name="Hainaut M."/>
            <person name="Henrissat B."/>
            <person name="Grigoriev I.V."/>
            <person name="Spatafora J.W."/>
            <person name="Aime M.C."/>
        </authorList>
    </citation>
    <scope>NUCLEOTIDE SEQUENCE [LARGE SCALE GENOMIC DNA]</scope>
    <source>
        <strain evidence="3 4">MCA 5214</strain>
    </source>
</reference>
<feature type="compositionally biased region" description="Low complexity" evidence="1">
    <location>
        <begin position="421"/>
        <end position="430"/>
    </location>
</feature>
<feature type="region of interest" description="Disordered" evidence="1">
    <location>
        <begin position="231"/>
        <end position="267"/>
    </location>
</feature>
<keyword evidence="2" id="KW-1133">Transmembrane helix</keyword>
<feature type="compositionally biased region" description="Polar residues" evidence="1">
    <location>
        <begin position="297"/>
        <end position="308"/>
    </location>
</feature>
<feature type="compositionally biased region" description="Polar residues" evidence="1">
    <location>
        <begin position="207"/>
        <end position="216"/>
    </location>
</feature>
<feature type="compositionally biased region" description="Polar residues" evidence="1">
    <location>
        <begin position="633"/>
        <end position="643"/>
    </location>
</feature>
<dbReference type="AlphaFoldDB" id="A0A316UPB0"/>
<feature type="transmembrane region" description="Helical" evidence="2">
    <location>
        <begin position="764"/>
        <end position="793"/>
    </location>
</feature>
<feature type="compositionally biased region" description="Low complexity" evidence="1">
    <location>
        <begin position="185"/>
        <end position="202"/>
    </location>
</feature>
<evidence type="ECO:0000313" key="4">
    <source>
        <dbReference type="Proteomes" id="UP000245884"/>
    </source>
</evidence>
<feature type="region of interest" description="Disordered" evidence="1">
    <location>
        <begin position="167"/>
        <end position="216"/>
    </location>
</feature>
<dbReference type="Proteomes" id="UP000245884">
    <property type="component" value="Unassembled WGS sequence"/>
</dbReference>
<feature type="transmembrane region" description="Helical" evidence="2">
    <location>
        <begin position="459"/>
        <end position="483"/>
    </location>
</feature>
<feature type="region of interest" description="Disordered" evidence="1">
    <location>
        <begin position="280"/>
        <end position="338"/>
    </location>
</feature>